<dbReference type="SMART" id="SM00320">
    <property type="entry name" value="WD40"/>
    <property type="match status" value="4"/>
</dbReference>
<dbReference type="HOGENOM" id="CLU_527899_0_0_1"/>
<feature type="region of interest" description="Disordered" evidence="4">
    <location>
        <begin position="41"/>
        <end position="65"/>
    </location>
</feature>
<dbReference type="Proteomes" id="UP000053424">
    <property type="component" value="Unassembled WGS sequence"/>
</dbReference>
<dbReference type="PANTHER" id="PTHR22847:SF637">
    <property type="entry name" value="WD REPEAT DOMAIN 5B"/>
    <property type="match status" value="1"/>
</dbReference>
<dbReference type="InterPro" id="IPR018712">
    <property type="entry name" value="Tle1-like_cat"/>
</dbReference>
<dbReference type="PROSITE" id="PS50082">
    <property type="entry name" value="WD_REPEATS_2"/>
    <property type="match status" value="3"/>
</dbReference>
<dbReference type="InterPro" id="IPR015943">
    <property type="entry name" value="WD40/YVTN_repeat-like_dom_sf"/>
</dbReference>
<protein>
    <recommendedName>
        <fullName evidence="5">T6SS Phospholipase effector Tle1-like catalytic domain-containing protein</fullName>
    </recommendedName>
</protein>
<reference evidence="7" key="2">
    <citation type="submission" date="2015-01" db="EMBL/GenBank/DDBJ databases">
        <title>Evolutionary Origins and Diversification of the Mycorrhizal Mutualists.</title>
        <authorList>
            <consortium name="DOE Joint Genome Institute"/>
            <consortium name="Mycorrhizal Genomics Consortium"/>
            <person name="Kohler A."/>
            <person name="Kuo A."/>
            <person name="Nagy L.G."/>
            <person name="Floudas D."/>
            <person name="Copeland A."/>
            <person name="Barry K.W."/>
            <person name="Cichocki N."/>
            <person name="Veneault-Fourrey C."/>
            <person name="LaButti K."/>
            <person name="Lindquist E.A."/>
            <person name="Lipzen A."/>
            <person name="Lundell T."/>
            <person name="Morin E."/>
            <person name="Murat C."/>
            <person name="Riley R."/>
            <person name="Ohm R."/>
            <person name="Sun H."/>
            <person name="Tunlid A."/>
            <person name="Henrissat B."/>
            <person name="Grigoriev I.V."/>
            <person name="Hibbett D.S."/>
            <person name="Martin F."/>
        </authorList>
    </citation>
    <scope>NUCLEOTIDE SEQUENCE [LARGE SCALE GENOMIC DNA]</scope>
    <source>
        <strain evidence="7">h7</strain>
    </source>
</reference>
<dbReference type="AlphaFoldDB" id="A0A0C2XD36"/>
<reference evidence="6 7" key="1">
    <citation type="submission" date="2014-04" db="EMBL/GenBank/DDBJ databases">
        <authorList>
            <consortium name="DOE Joint Genome Institute"/>
            <person name="Kuo A."/>
            <person name="Gay G."/>
            <person name="Dore J."/>
            <person name="Kohler A."/>
            <person name="Nagy L.G."/>
            <person name="Floudas D."/>
            <person name="Copeland A."/>
            <person name="Barry K.W."/>
            <person name="Cichocki N."/>
            <person name="Veneault-Fourrey C."/>
            <person name="LaButti K."/>
            <person name="Lindquist E.A."/>
            <person name="Lipzen A."/>
            <person name="Lundell T."/>
            <person name="Morin E."/>
            <person name="Murat C."/>
            <person name="Sun H."/>
            <person name="Tunlid A."/>
            <person name="Henrissat B."/>
            <person name="Grigoriev I.V."/>
            <person name="Hibbett D.S."/>
            <person name="Martin F."/>
            <person name="Nordberg H.P."/>
            <person name="Cantor M.N."/>
            <person name="Hua S.X."/>
        </authorList>
    </citation>
    <scope>NUCLEOTIDE SEQUENCE [LARGE SCALE GENOMIC DNA]</scope>
    <source>
        <strain evidence="7">h7</strain>
    </source>
</reference>
<organism evidence="6 7">
    <name type="scientific">Hebeloma cylindrosporum</name>
    <dbReference type="NCBI Taxonomy" id="76867"/>
    <lineage>
        <taxon>Eukaryota</taxon>
        <taxon>Fungi</taxon>
        <taxon>Dikarya</taxon>
        <taxon>Basidiomycota</taxon>
        <taxon>Agaricomycotina</taxon>
        <taxon>Agaricomycetes</taxon>
        <taxon>Agaricomycetidae</taxon>
        <taxon>Agaricales</taxon>
        <taxon>Agaricineae</taxon>
        <taxon>Hymenogastraceae</taxon>
        <taxon>Hebeloma</taxon>
    </lineage>
</organism>
<evidence type="ECO:0000256" key="4">
    <source>
        <dbReference type="SAM" id="MobiDB-lite"/>
    </source>
</evidence>
<sequence>MLPGTIDGMKHVCYFRHALALDERRVKFLPEYAYGGSAIPSTKSETSAGIRESTAKHTSTNAVKSTSNRPHTIEVWFAGTHSDIGGGNVVNAGMDRSRPPLRWMVFEVGALGLRTAPFERELASDEQIQIKESLTALWWPLEILFFKRLTYTRRMEGKETTHKPHLGFPRKIHPGQKIHSSLTLSDKTNGEYTPKARPLNDDPAFWTEARTKHSQWLELDLYEYAETLVKYLITDSPGNALQTLSQTVMSADGLQAVYDGVIKVLKYHKDHIAEKYIILQAAVNIVGRRARQNTSLKLGNSTEIHALVSNIRKGNEQLVLQFLDLFTDSCIFVMNGHTAPVNCVAFSPDGGRIVSGSTDGTIRIWDMEGNQMGEPFREYTLSVAFSPDGKWVVSGSGASTVRIWDVETGKSVGERLRGHIDWVQSAAFSPDGRRIVSGSGYGTIWIWDVETGNQVGEPFHGHTGWVMSVAFSPDGKWGSFGLAGHDSSDLGCGDGEASGRTIARTHIFCTVGRILA</sequence>
<dbReference type="InterPro" id="IPR020472">
    <property type="entry name" value="WD40_PAC1"/>
</dbReference>
<evidence type="ECO:0000313" key="7">
    <source>
        <dbReference type="Proteomes" id="UP000053424"/>
    </source>
</evidence>
<proteinExistence type="predicted"/>
<dbReference type="InterPro" id="IPR001680">
    <property type="entry name" value="WD40_rpt"/>
</dbReference>
<feature type="compositionally biased region" description="Polar residues" evidence="4">
    <location>
        <begin position="56"/>
        <end position="65"/>
    </location>
</feature>
<name>A0A0C2XD36_HEBCY</name>
<dbReference type="InterPro" id="IPR036322">
    <property type="entry name" value="WD40_repeat_dom_sf"/>
</dbReference>
<dbReference type="EMBL" id="KN831814">
    <property type="protein sequence ID" value="KIM35808.1"/>
    <property type="molecule type" value="Genomic_DNA"/>
</dbReference>
<keyword evidence="2" id="KW-0677">Repeat</keyword>
<dbReference type="OrthoDB" id="538223at2759"/>
<dbReference type="SUPFAM" id="SSF50978">
    <property type="entry name" value="WD40 repeat-like"/>
    <property type="match status" value="1"/>
</dbReference>
<dbReference type="GO" id="GO:1990234">
    <property type="term" value="C:transferase complex"/>
    <property type="evidence" value="ECO:0007669"/>
    <property type="project" value="UniProtKB-ARBA"/>
</dbReference>
<keyword evidence="7" id="KW-1185">Reference proteome</keyword>
<dbReference type="Gene3D" id="2.130.10.10">
    <property type="entry name" value="YVTN repeat-like/Quinoprotein amine dehydrogenase"/>
    <property type="match status" value="2"/>
</dbReference>
<dbReference type="PRINTS" id="PR00320">
    <property type="entry name" value="GPROTEINBRPT"/>
</dbReference>
<dbReference type="InterPro" id="IPR019775">
    <property type="entry name" value="WD40_repeat_CS"/>
</dbReference>
<evidence type="ECO:0000256" key="1">
    <source>
        <dbReference type="ARBA" id="ARBA00022574"/>
    </source>
</evidence>
<dbReference type="Pfam" id="PF00400">
    <property type="entry name" value="WD40"/>
    <property type="match status" value="4"/>
</dbReference>
<dbReference type="CDD" id="cd00200">
    <property type="entry name" value="WD40"/>
    <property type="match status" value="1"/>
</dbReference>
<evidence type="ECO:0000256" key="3">
    <source>
        <dbReference type="PROSITE-ProRule" id="PRU00221"/>
    </source>
</evidence>
<evidence type="ECO:0000259" key="5">
    <source>
        <dbReference type="Pfam" id="PF09994"/>
    </source>
</evidence>
<keyword evidence="1 3" id="KW-0853">WD repeat</keyword>
<dbReference type="Pfam" id="PF09994">
    <property type="entry name" value="T6SS_Tle1-like_cat"/>
    <property type="match status" value="1"/>
</dbReference>
<dbReference type="PROSITE" id="PS00678">
    <property type="entry name" value="WD_REPEATS_1"/>
    <property type="match status" value="1"/>
</dbReference>
<feature type="domain" description="T6SS Phospholipase effector Tle1-like catalytic" evidence="5">
    <location>
        <begin position="9"/>
        <end position="105"/>
    </location>
</feature>
<evidence type="ECO:0000256" key="2">
    <source>
        <dbReference type="ARBA" id="ARBA00022737"/>
    </source>
</evidence>
<dbReference type="PROSITE" id="PS50294">
    <property type="entry name" value="WD_REPEATS_REGION"/>
    <property type="match status" value="3"/>
</dbReference>
<feature type="repeat" description="WD" evidence="3">
    <location>
        <begin position="382"/>
        <end position="414"/>
    </location>
</feature>
<dbReference type="PANTHER" id="PTHR22847">
    <property type="entry name" value="WD40 REPEAT PROTEIN"/>
    <property type="match status" value="1"/>
</dbReference>
<feature type="repeat" description="WD" evidence="3">
    <location>
        <begin position="416"/>
        <end position="457"/>
    </location>
</feature>
<dbReference type="STRING" id="686832.A0A0C2XD36"/>
<gene>
    <name evidence="6" type="ORF">M413DRAFT_32265</name>
</gene>
<feature type="repeat" description="WD" evidence="3">
    <location>
        <begin position="334"/>
        <end position="368"/>
    </location>
</feature>
<evidence type="ECO:0000313" key="6">
    <source>
        <dbReference type="EMBL" id="KIM35808.1"/>
    </source>
</evidence>
<accession>A0A0C2XD36</accession>